<proteinExistence type="predicted"/>
<name>A0A0E9T6S3_ANGAN</name>
<evidence type="ECO:0000313" key="1">
    <source>
        <dbReference type="EMBL" id="JAH48650.1"/>
    </source>
</evidence>
<organism evidence="1">
    <name type="scientific">Anguilla anguilla</name>
    <name type="common">European freshwater eel</name>
    <name type="synonym">Muraena anguilla</name>
    <dbReference type="NCBI Taxonomy" id="7936"/>
    <lineage>
        <taxon>Eukaryota</taxon>
        <taxon>Metazoa</taxon>
        <taxon>Chordata</taxon>
        <taxon>Craniata</taxon>
        <taxon>Vertebrata</taxon>
        <taxon>Euteleostomi</taxon>
        <taxon>Actinopterygii</taxon>
        <taxon>Neopterygii</taxon>
        <taxon>Teleostei</taxon>
        <taxon>Anguilliformes</taxon>
        <taxon>Anguillidae</taxon>
        <taxon>Anguilla</taxon>
    </lineage>
</organism>
<protein>
    <submittedName>
        <fullName evidence="1">Uncharacterized protein</fullName>
    </submittedName>
</protein>
<reference evidence="1" key="1">
    <citation type="submission" date="2014-11" db="EMBL/GenBank/DDBJ databases">
        <authorList>
            <person name="Amaro Gonzalez C."/>
        </authorList>
    </citation>
    <scope>NUCLEOTIDE SEQUENCE</scope>
</reference>
<sequence>MQSVGVSRGRVVSESSESAGHFLLASFRGRTTSSWPSSAGGRRGA</sequence>
<dbReference type="EMBL" id="GBXM01059927">
    <property type="protein sequence ID" value="JAH48650.1"/>
    <property type="molecule type" value="Transcribed_RNA"/>
</dbReference>
<reference evidence="1" key="2">
    <citation type="journal article" date="2015" name="Fish Shellfish Immunol.">
        <title>Early steps in the European eel (Anguilla anguilla)-Vibrio vulnificus interaction in the gills: Role of the RtxA13 toxin.</title>
        <authorList>
            <person name="Callol A."/>
            <person name="Pajuelo D."/>
            <person name="Ebbesson L."/>
            <person name="Teles M."/>
            <person name="MacKenzie S."/>
            <person name="Amaro C."/>
        </authorList>
    </citation>
    <scope>NUCLEOTIDE SEQUENCE</scope>
</reference>
<dbReference type="AlphaFoldDB" id="A0A0E9T6S3"/>
<accession>A0A0E9T6S3</accession>